<feature type="domain" description="RNase H type-1" evidence="1">
    <location>
        <begin position="1"/>
        <end position="132"/>
    </location>
</feature>
<dbReference type="CDD" id="cd09279">
    <property type="entry name" value="RNase_HI_like"/>
    <property type="match status" value="1"/>
</dbReference>
<dbReference type="PANTHER" id="PTHR46387">
    <property type="entry name" value="POLYNUCLEOTIDYL TRANSFERASE, RIBONUCLEASE H-LIKE SUPERFAMILY PROTEIN"/>
    <property type="match status" value="1"/>
</dbReference>
<dbReference type="GO" id="GO:0004523">
    <property type="term" value="F:RNA-DNA hybrid ribonuclease activity"/>
    <property type="evidence" value="ECO:0007669"/>
    <property type="project" value="InterPro"/>
</dbReference>
<accession>A0A6C0LVD0</accession>
<dbReference type="PANTHER" id="PTHR46387:SF2">
    <property type="entry name" value="RIBONUCLEASE HI"/>
    <property type="match status" value="1"/>
</dbReference>
<dbReference type="InterPro" id="IPR002156">
    <property type="entry name" value="RNaseH_domain"/>
</dbReference>
<organism evidence="2">
    <name type="scientific">viral metagenome</name>
    <dbReference type="NCBI Taxonomy" id="1070528"/>
    <lineage>
        <taxon>unclassified sequences</taxon>
        <taxon>metagenomes</taxon>
        <taxon>organismal metagenomes</taxon>
    </lineage>
</organism>
<dbReference type="EMBL" id="MN740565">
    <property type="protein sequence ID" value="QHU33948.1"/>
    <property type="molecule type" value="Genomic_DNA"/>
</dbReference>
<proteinExistence type="predicted"/>
<name>A0A6C0LVD0_9ZZZZ</name>
<dbReference type="InterPro" id="IPR036397">
    <property type="entry name" value="RNaseH_sf"/>
</dbReference>
<reference evidence="2" key="1">
    <citation type="journal article" date="2020" name="Nature">
        <title>Giant virus diversity and host interactions through global metagenomics.</title>
        <authorList>
            <person name="Schulz F."/>
            <person name="Roux S."/>
            <person name="Paez-Espino D."/>
            <person name="Jungbluth S."/>
            <person name="Walsh D.A."/>
            <person name="Denef V.J."/>
            <person name="McMahon K.D."/>
            <person name="Konstantinidis K.T."/>
            <person name="Eloe-Fadrosh E.A."/>
            <person name="Kyrpides N.C."/>
            <person name="Woyke T."/>
        </authorList>
    </citation>
    <scope>NUCLEOTIDE SEQUENCE</scope>
    <source>
        <strain evidence="2">GVMAG-S-1016704-142</strain>
    </source>
</reference>
<dbReference type="Gene3D" id="3.30.420.10">
    <property type="entry name" value="Ribonuclease H-like superfamily/Ribonuclease H"/>
    <property type="match status" value="1"/>
</dbReference>
<evidence type="ECO:0000259" key="1">
    <source>
        <dbReference type="PROSITE" id="PS50879"/>
    </source>
</evidence>
<dbReference type="Pfam" id="PF13456">
    <property type="entry name" value="RVT_3"/>
    <property type="match status" value="1"/>
</dbReference>
<dbReference type="GO" id="GO:0003676">
    <property type="term" value="F:nucleic acid binding"/>
    <property type="evidence" value="ECO:0007669"/>
    <property type="project" value="InterPro"/>
</dbReference>
<dbReference type="AlphaFoldDB" id="A0A6C0LVD0"/>
<evidence type="ECO:0000313" key="2">
    <source>
        <dbReference type="EMBL" id="QHU33948.1"/>
    </source>
</evidence>
<protein>
    <recommendedName>
        <fullName evidence="1">RNase H type-1 domain-containing protein</fullName>
    </recommendedName>
</protein>
<dbReference type="SUPFAM" id="SSF53098">
    <property type="entry name" value="Ribonuclease H-like"/>
    <property type="match status" value="1"/>
</dbReference>
<dbReference type="PROSITE" id="PS50879">
    <property type="entry name" value="RNASE_H_1"/>
    <property type="match status" value="1"/>
</dbReference>
<dbReference type="InterPro" id="IPR012337">
    <property type="entry name" value="RNaseH-like_sf"/>
</dbReference>
<sequence length="135" mass="14899">MSIKLYFDGGSRGNPGIGGAGAVLYSNSDIEIASVSVKIHEKSTNNQAEYIGLISGLELAYEHGYGDVDVYGDSMLVVKQVSGEWKCKNQTLRILKDETVSIIKKHFSHVKLHHIYRSQNKRADELANIAMDSEV</sequence>
<dbReference type="FunFam" id="3.30.420.10:FF:000076">
    <property type="entry name" value="RBR-type E3 ubiquitin transferase"/>
    <property type="match status" value="1"/>
</dbReference>